<dbReference type="AlphaFoldDB" id="A0A914RW58"/>
<feature type="compositionally biased region" description="Basic and acidic residues" evidence="1">
    <location>
        <begin position="11"/>
        <end position="30"/>
    </location>
</feature>
<reference evidence="3" key="1">
    <citation type="submission" date="2022-11" db="UniProtKB">
        <authorList>
            <consortium name="WormBaseParasite"/>
        </authorList>
    </citation>
    <scope>IDENTIFICATION</scope>
</reference>
<name>A0A914RW58_PAREQ</name>
<feature type="compositionally biased region" description="Basic residues" evidence="1">
    <location>
        <begin position="1"/>
        <end position="10"/>
    </location>
</feature>
<evidence type="ECO:0000313" key="2">
    <source>
        <dbReference type="Proteomes" id="UP000887564"/>
    </source>
</evidence>
<keyword evidence="2" id="KW-1185">Reference proteome</keyword>
<feature type="region of interest" description="Disordered" evidence="1">
    <location>
        <begin position="1"/>
        <end position="30"/>
    </location>
</feature>
<dbReference type="Proteomes" id="UP000887564">
    <property type="component" value="Unplaced"/>
</dbReference>
<organism evidence="2 3">
    <name type="scientific">Parascaris equorum</name>
    <name type="common">Equine roundworm</name>
    <dbReference type="NCBI Taxonomy" id="6256"/>
    <lineage>
        <taxon>Eukaryota</taxon>
        <taxon>Metazoa</taxon>
        <taxon>Ecdysozoa</taxon>
        <taxon>Nematoda</taxon>
        <taxon>Chromadorea</taxon>
        <taxon>Rhabditida</taxon>
        <taxon>Spirurina</taxon>
        <taxon>Ascaridomorpha</taxon>
        <taxon>Ascaridoidea</taxon>
        <taxon>Ascarididae</taxon>
        <taxon>Parascaris</taxon>
    </lineage>
</organism>
<sequence length="122" mass="13878">MNKAAQRRARKSTDEYEEMLSKNKEEESERDVLLSEEAWLQKTCASRSFTTVISQLERILRDCCRLLHLTNKLDSSVKLDAQNPTTERLQLVQRNGGETLKVSVAMLGDAIILTEVILYGCC</sequence>
<proteinExistence type="predicted"/>
<evidence type="ECO:0000313" key="3">
    <source>
        <dbReference type="WBParaSite" id="PEQ_0001055801-mRNA-1"/>
    </source>
</evidence>
<accession>A0A914RW58</accession>
<protein>
    <submittedName>
        <fullName evidence="3">Uncharacterized protein</fullName>
    </submittedName>
</protein>
<dbReference type="WBParaSite" id="PEQ_0001055801-mRNA-1">
    <property type="protein sequence ID" value="PEQ_0001055801-mRNA-1"/>
    <property type="gene ID" value="PEQ_0001055801"/>
</dbReference>
<evidence type="ECO:0000256" key="1">
    <source>
        <dbReference type="SAM" id="MobiDB-lite"/>
    </source>
</evidence>